<name>A0A8J6N1Z8_9DELT</name>
<dbReference type="EMBL" id="JACNJD010000279">
    <property type="protein sequence ID" value="MBC8178413.1"/>
    <property type="molecule type" value="Genomic_DNA"/>
</dbReference>
<feature type="non-terminal residue" evidence="1">
    <location>
        <position position="61"/>
    </location>
</feature>
<protein>
    <submittedName>
        <fullName evidence="1">Uncharacterized protein</fullName>
    </submittedName>
</protein>
<evidence type="ECO:0000313" key="1">
    <source>
        <dbReference type="EMBL" id="MBC8178413.1"/>
    </source>
</evidence>
<accession>A0A8J6N1Z8</accession>
<gene>
    <name evidence="1" type="ORF">H8E19_13490</name>
</gene>
<dbReference type="Proteomes" id="UP000650524">
    <property type="component" value="Unassembled WGS sequence"/>
</dbReference>
<sequence>MHSLIDKTMVENIRTTGKTSESLPERIPILEKHNLPYDQSAENVVVSGCQILPGMPHLLDP</sequence>
<reference evidence="1 2" key="1">
    <citation type="submission" date="2020-08" db="EMBL/GenBank/DDBJ databases">
        <title>Bridging the membrane lipid divide: bacteria of the FCB group superphylum have the potential to synthesize archaeal ether lipids.</title>
        <authorList>
            <person name="Villanueva L."/>
            <person name="Von Meijenfeldt F.A.B."/>
            <person name="Westbye A.B."/>
            <person name="Yadav S."/>
            <person name="Hopmans E.C."/>
            <person name="Dutilh B.E."/>
            <person name="Sinninghe Damste J.S."/>
        </authorList>
    </citation>
    <scope>NUCLEOTIDE SEQUENCE [LARGE SCALE GENOMIC DNA]</scope>
    <source>
        <strain evidence="1">NIOZ-UU27</strain>
    </source>
</reference>
<evidence type="ECO:0000313" key="2">
    <source>
        <dbReference type="Proteomes" id="UP000650524"/>
    </source>
</evidence>
<proteinExistence type="predicted"/>
<comment type="caution">
    <text evidence="1">The sequence shown here is derived from an EMBL/GenBank/DDBJ whole genome shotgun (WGS) entry which is preliminary data.</text>
</comment>
<organism evidence="1 2">
    <name type="scientific">Candidatus Desulfacyla euxinica</name>
    <dbReference type="NCBI Taxonomy" id="2841693"/>
    <lineage>
        <taxon>Bacteria</taxon>
        <taxon>Deltaproteobacteria</taxon>
        <taxon>Candidatus Desulfacyla</taxon>
    </lineage>
</organism>
<dbReference type="AlphaFoldDB" id="A0A8J6N1Z8"/>